<keyword evidence="2" id="KW-0645">Protease</keyword>
<name>A0A1Y1SCT5_9GAMM</name>
<keyword evidence="5" id="KW-0378">Hydrolase</keyword>
<dbReference type="SUPFAM" id="SSF55486">
    <property type="entry name" value="Metalloproteases ('zincins'), catalytic domain"/>
    <property type="match status" value="1"/>
</dbReference>
<dbReference type="Pfam" id="PF02868">
    <property type="entry name" value="Peptidase_M4_C"/>
    <property type="match status" value="1"/>
</dbReference>
<accession>A0A1Y1SCT5</accession>
<evidence type="ECO:0000256" key="3">
    <source>
        <dbReference type="ARBA" id="ARBA00022723"/>
    </source>
</evidence>
<evidence type="ECO:0000256" key="6">
    <source>
        <dbReference type="ARBA" id="ARBA00022833"/>
    </source>
</evidence>
<evidence type="ECO:0000256" key="5">
    <source>
        <dbReference type="ARBA" id="ARBA00022801"/>
    </source>
</evidence>
<dbReference type="PANTHER" id="PTHR33794:SF1">
    <property type="entry name" value="BACILLOLYSIN"/>
    <property type="match status" value="1"/>
</dbReference>
<keyword evidence="16" id="KW-1185">Reference proteome</keyword>
<evidence type="ECO:0000256" key="9">
    <source>
        <dbReference type="PIRSR" id="PIRSR623612-1"/>
    </source>
</evidence>
<feature type="domain" description="FTP" evidence="14">
    <location>
        <begin position="89"/>
        <end position="137"/>
    </location>
</feature>
<feature type="region of interest" description="Disordered" evidence="10">
    <location>
        <begin position="820"/>
        <end position="852"/>
    </location>
</feature>
<dbReference type="AlphaFoldDB" id="A0A1Y1SCT5"/>
<feature type="active site" evidence="9">
    <location>
        <position position="349"/>
    </location>
</feature>
<dbReference type="PRINTS" id="PR00730">
    <property type="entry name" value="THERMOLYSIN"/>
</dbReference>
<dbReference type="EMBL" id="AQQV01000003">
    <property type="protein sequence ID" value="ORE86448.1"/>
    <property type="molecule type" value="Genomic_DNA"/>
</dbReference>
<evidence type="ECO:0000256" key="7">
    <source>
        <dbReference type="ARBA" id="ARBA00023049"/>
    </source>
</evidence>
<dbReference type="GO" id="GO:0046872">
    <property type="term" value="F:metal ion binding"/>
    <property type="evidence" value="ECO:0007669"/>
    <property type="project" value="UniProtKB-KW"/>
</dbReference>
<comment type="caution">
    <text evidence="15">The sequence shown here is derived from an EMBL/GenBank/DDBJ whole genome shotgun (WGS) entry which is preliminary data.</text>
</comment>
<dbReference type="GO" id="GO:0004222">
    <property type="term" value="F:metalloendopeptidase activity"/>
    <property type="evidence" value="ECO:0007669"/>
    <property type="project" value="InterPro"/>
</dbReference>
<dbReference type="InterPro" id="IPR027268">
    <property type="entry name" value="Peptidase_M4/M1_CTD_sf"/>
</dbReference>
<feature type="domain" description="Peptidase M4 C-terminal" evidence="13">
    <location>
        <begin position="360"/>
        <end position="537"/>
    </location>
</feature>
<dbReference type="STRING" id="1317117.ATO7_14163"/>
<evidence type="ECO:0000259" key="12">
    <source>
        <dbReference type="Pfam" id="PF01447"/>
    </source>
</evidence>
<proteinExistence type="inferred from homology"/>
<evidence type="ECO:0000256" key="4">
    <source>
        <dbReference type="ARBA" id="ARBA00022729"/>
    </source>
</evidence>
<dbReference type="InterPro" id="IPR050728">
    <property type="entry name" value="Zinc_Metalloprotease_M4"/>
</dbReference>
<dbReference type="Proteomes" id="UP000192342">
    <property type="component" value="Unassembled WGS sequence"/>
</dbReference>
<evidence type="ECO:0000256" key="10">
    <source>
        <dbReference type="SAM" id="MobiDB-lite"/>
    </source>
</evidence>
<keyword evidence="4 11" id="KW-0732">Signal</keyword>
<dbReference type="GO" id="GO:0006508">
    <property type="term" value="P:proteolysis"/>
    <property type="evidence" value="ECO:0007669"/>
    <property type="project" value="UniProtKB-KW"/>
</dbReference>
<feature type="active site" description="Proton donor" evidence="9">
    <location>
        <position position="470"/>
    </location>
</feature>
<dbReference type="InterPro" id="IPR013856">
    <property type="entry name" value="Peptidase_M4_domain"/>
</dbReference>
<dbReference type="Gene3D" id="1.10.390.10">
    <property type="entry name" value="Neutral Protease Domain 2"/>
    <property type="match status" value="1"/>
</dbReference>
<evidence type="ECO:0000256" key="1">
    <source>
        <dbReference type="ARBA" id="ARBA00009388"/>
    </source>
</evidence>
<keyword evidence="3" id="KW-0479">Metal-binding</keyword>
<keyword evidence="6" id="KW-0862">Zinc</keyword>
<dbReference type="PANTHER" id="PTHR33794">
    <property type="entry name" value="BACILLOLYSIN"/>
    <property type="match status" value="1"/>
</dbReference>
<dbReference type="Pfam" id="PF07504">
    <property type="entry name" value="FTP"/>
    <property type="match status" value="1"/>
</dbReference>
<evidence type="ECO:0000256" key="2">
    <source>
        <dbReference type="ARBA" id="ARBA00022670"/>
    </source>
</evidence>
<evidence type="ECO:0000259" key="13">
    <source>
        <dbReference type="Pfam" id="PF02868"/>
    </source>
</evidence>
<evidence type="ECO:0000256" key="8">
    <source>
        <dbReference type="ARBA" id="ARBA00023145"/>
    </source>
</evidence>
<dbReference type="Gene3D" id="3.10.450.490">
    <property type="match status" value="1"/>
</dbReference>
<evidence type="ECO:0000313" key="16">
    <source>
        <dbReference type="Proteomes" id="UP000192342"/>
    </source>
</evidence>
<keyword evidence="8" id="KW-0865">Zymogen</keyword>
<dbReference type="InterPro" id="IPR023612">
    <property type="entry name" value="Peptidase_M4"/>
</dbReference>
<feature type="signal peptide" evidence="11">
    <location>
        <begin position="1"/>
        <end position="18"/>
    </location>
</feature>
<evidence type="ECO:0000256" key="11">
    <source>
        <dbReference type="SAM" id="SignalP"/>
    </source>
</evidence>
<sequence>MPLLAAGTLLLSAGLAQAATTPAQLLEQLQANTRDALQLQQDRSTAYQLLRATSKAPLLADQSNAPALDRAFGFLTQFGPLLDISAPLEQFKLLRVSEDRAGNQHVHLEQQHAGLPVFGSRLVVHMNPQGIYGVSGTVIPDLLSLPSQPKVSAAVQRAAALRQVAKSAPDADLAIESERLMVYRSGVLKRVEGQNYLAREIIVRSARGDVRERLIFDAVNGGLINRINEIHSVKNREIYTPNQDVPPIITEGSALAPADVPLTGDTASDPASRAPRLPQDNLYIFAGGTYDLYTNLFGFEGYDFGVTSPEEQVQKSVYLINDQCPNAYWNGDSTNYCPGFDADDVVSHEWSHAYTEYTHGLIYQYQSGALNESYSDIFGEVYDLVNGLEGPLGVTLTEGEYFENGGSRWVVGEDLSETAAAVLLRDMWDPDNFGVNVPLLGIQVLNTGSPGSVITSENYYCESGDGGGVHTNSAVPNHAFAMLVDGKSFNGVDIPAIGMTRAAHIYFHAALHYQTPTTNFAQHADALAQSCADLIGTPLNDVLGQPSPDVIDASTCAAVEAAMLSVEMRQNPAEKCDYQPLLQPDDATPDLCPAGSGPVADFVETWEGVSELPSGWEFTENLTGDTSEGVEWEVIGDLPLARGGQAVFVANTFGGSCTPGGDISGSFQLDSPQITVSANDSKLSMSHLMQSEFGYDGGNIKASINGGDFTLIPAEAIVWNSYNTDLEPAAATPVPDPTGLTGGGNTNPMGGEGAWSGSDEGESFSRWGVSHIDLAALGVSAGDTLRIRFEFGQDGCNGNLGWYVDDVSVSHCVAGQTNGNGVPQTAGAGSTPGTPSTPGVPGTPASDEPRGGANGLVMLMLLMLGLARRRR</sequence>
<keyword evidence="7" id="KW-0482">Metalloprotease</keyword>
<feature type="chain" id="PRO_5012937410" evidence="11">
    <location>
        <begin position="19"/>
        <end position="871"/>
    </location>
</feature>
<dbReference type="Pfam" id="PF01447">
    <property type="entry name" value="Peptidase_M4"/>
    <property type="match status" value="1"/>
</dbReference>
<dbReference type="Gene3D" id="3.10.170.10">
    <property type="match status" value="1"/>
</dbReference>
<dbReference type="InterPro" id="IPR001570">
    <property type="entry name" value="Peptidase_M4_C_domain"/>
</dbReference>
<comment type="similarity">
    <text evidence="1">Belongs to the peptidase M4 family.</text>
</comment>
<evidence type="ECO:0000259" key="14">
    <source>
        <dbReference type="Pfam" id="PF07504"/>
    </source>
</evidence>
<gene>
    <name evidence="15" type="ORF">ATO7_14163</name>
</gene>
<evidence type="ECO:0000313" key="15">
    <source>
        <dbReference type="EMBL" id="ORE86448.1"/>
    </source>
</evidence>
<organism evidence="15 16">
    <name type="scientific">Oceanococcus atlanticus</name>
    <dbReference type="NCBI Taxonomy" id="1317117"/>
    <lineage>
        <taxon>Bacteria</taxon>
        <taxon>Pseudomonadati</taxon>
        <taxon>Pseudomonadota</taxon>
        <taxon>Gammaproteobacteria</taxon>
        <taxon>Chromatiales</taxon>
        <taxon>Oceanococcaceae</taxon>
        <taxon>Oceanococcus</taxon>
    </lineage>
</organism>
<feature type="compositionally biased region" description="Low complexity" evidence="10">
    <location>
        <begin position="825"/>
        <end position="846"/>
    </location>
</feature>
<reference evidence="15" key="1">
    <citation type="submission" date="2013-04" db="EMBL/GenBank/DDBJ databases">
        <title>Oceanococcus atlanticus 22II-S10r2 Genome Sequencing.</title>
        <authorList>
            <person name="Lai Q."/>
            <person name="Li G."/>
            <person name="Shao Z."/>
        </authorList>
    </citation>
    <scope>NUCLEOTIDE SEQUENCE [LARGE SCALE GENOMIC DNA]</scope>
    <source>
        <strain evidence="15">22II-S10r2</strain>
    </source>
</reference>
<dbReference type="InterPro" id="IPR011096">
    <property type="entry name" value="FTP_domain"/>
</dbReference>
<feature type="domain" description="Peptidase M4" evidence="12">
    <location>
        <begin position="284"/>
        <end position="356"/>
    </location>
</feature>
<protein>
    <submittedName>
        <fullName evidence="15">Bacillolysin</fullName>
    </submittedName>
</protein>